<sequence>MKGNKKGGKSKQRSGGGGHTLNLGVHAPGQEEQHTCKRSLAGFDGEIMLEKRIIGKLFRAAKGYAWILGRSCCGQRCADFFRQEIQIFKPLVRDGVHERPAVVVVDSKVHQLGPNYTHDFLNSRKIALSCTVRNTDLVRGSRQRLVCTASPRCAT</sequence>
<dbReference type="HOGENOM" id="CLU_1696207_0_0_1"/>
<dbReference type="EMBL" id="CAFZ01000077">
    <property type="protein sequence ID" value="CCA70266.1"/>
    <property type="molecule type" value="Genomic_DNA"/>
</dbReference>
<dbReference type="InParanoid" id="G4TG16"/>
<proteinExistence type="predicted"/>
<organism evidence="2 3">
    <name type="scientific">Serendipita indica (strain DSM 11827)</name>
    <name type="common">Root endophyte fungus</name>
    <name type="synonym">Piriformospora indica</name>
    <dbReference type="NCBI Taxonomy" id="1109443"/>
    <lineage>
        <taxon>Eukaryota</taxon>
        <taxon>Fungi</taxon>
        <taxon>Dikarya</taxon>
        <taxon>Basidiomycota</taxon>
        <taxon>Agaricomycotina</taxon>
        <taxon>Agaricomycetes</taxon>
        <taxon>Sebacinales</taxon>
        <taxon>Serendipitaceae</taxon>
        <taxon>Serendipita</taxon>
    </lineage>
</organism>
<feature type="compositionally biased region" description="Basic residues" evidence="1">
    <location>
        <begin position="1"/>
        <end position="12"/>
    </location>
</feature>
<feature type="region of interest" description="Disordered" evidence="1">
    <location>
        <begin position="1"/>
        <end position="31"/>
    </location>
</feature>
<accession>G4TG16</accession>
<name>G4TG16_SERID</name>
<dbReference type="AlphaFoldDB" id="G4TG16"/>
<dbReference type="Proteomes" id="UP000007148">
    <property type="component" value="Unassembled WGS sequence"/>
</dbReference>
<evidence type="ECO:0000313" key="2">
    <source>
        <dbReference type="EMBL" id="CCA70266.1"/>
    </source>
</evidence>
<gene>
    <name evidence="2" type="ORF">PIIN_04205</name>
</gene>
<evidence type="ECO:0000256" key="1">
    <source>
        <dbReference type="SAM" id="MobiDB-lite"/>
    </source>
</evidence>
<reference evidence="2 3" key="1">
    <citation type="journal article" date="2011" name="PLoS Pathog.">
        <title>Endophytic Life Strategies Decoded by Genome and Transcriptome Analyses of the Mutualistic Root Symbiont Piriformospora indica.</title>
        <authorList>
            <person name="Zuccaro A."/>
            <person name="Lahrmann U."/>
            <person name="Guldener U."/>
            <person name="Langen G."/>
            <person name="Pfiffi S."/>
            <person name="Biedenkopf D."/>
            <person name="Wong P."/>
            <person name="Samans B."/>
            <person name="Grimm C."/>
            <person name="Basiewicz M."/>
            <person name="Murat C."/>
            <person name="Martin F."/>
            <person name="Kogel K.H."/>
        </authorList>
    </citation>
    <scope>NUCLEOTIDE SEQUENCE [LARGE SCALE GENOMIC DNA]</scope>
    <source>
        <strain evidence="2 3">DSM 11827</strain>
    </source>
</reference>
<keyword evidence="3" id="KW-1185">Reference proteome</keyword>
<comment type="caution">
    <text evidence="2">The sequence shown here is derived from an EMBL/GenBank/DDBJ whole genome shotgun (WGS) entry which is preliminary data.</text>
</comment>
<evidence type="ECO:0000313" key="3">
    <source>
        <dbReference type="Proteomes" id="UP000007148"/>
    </source>
</evidence>
<protein>
    <submittedName>
        <fullName evidence="2">Uncharacterized protein</fullName>
    </submittedName>
</protein>